<evidence type="ECO:0000259" key="5">
    <source>
        <dbReference type="Pfam" id="PF13407"/>
    </source>
</evidence>
<accession>A0AAW4W4C3</accession>
<dbReference type="PANTHER" id="PTHR46847:SF1">
    <property type="entry name" value="D-ALLOSE-BINDING PERIPLASMIC PROTEIN-RELATED"/>
    <property type="match status" value="1"/>
</dbReference>
<feature type="signal peptide" evidence="4">
    <location>
        <begin position="1"/>
        <end position="19"/>
    </location>
</feature>
<evidence type="ECO:0000256" key="2">
    <source>
        <dbReference type="ARBA" id="ARBA00007639"/>
    </source>
</evidence>
<reference evidence="6 7" key="1">
    <citation type="submission" date="2021-10" db="EMBL/GenBank/DDBJ databases">
        <title>Anaerobic single-cell dispensing facilitates the cultivation of human gut bacteria.</title>
        <authorList>
            <person name="Afrizal A."/>
        </authorList>
    </citation>
    <scope>NUCLEOTIDE SEQUENCE [LARGE SCALE GENOMIC DNA]</scope>
    <source>
        <strain evidence="6 7">CLA-AA-H270</strain>
    </source>
</reference>
<evidence type="ECO:0000313" key="6">
    <source>
        <dbReference type="EMBL" id="MCC2175995.1"/>
    </source>
</evidence>
<dbReference type="InterPro" id="IPR028082">
    <property type="entry name" value="Peripla_BP_I"/>
</dbReference>
<keyword evidence="3 4" id="KW-0732">Signal</keyword>
<evidence type="ECO:0000256" key="3">
    <source>
        <dbReference type="ARBA" id="ARBA00022729"/>
    </source>
</evidence>
<protein>
    <submittedName>
        <fullName evidence="6">Substrate-binding domain-containing protein</fullName>
    </submittedName>
</protein>
<dbReference type="GeneID" id="98659504"/>
<dbReference type="SUPFAM" id="SSF53822">
    <property type="entry name" value="Periplasmic binding protein-like I"/>
    <property type="match status" value="1"/>
</dbReference>
<comment type="similarity">
    <text evidence="2">Belongs to the bacterial solute-binding protein 2 family.</text>
</comment>
<dbReference type="AlphaFoldDB" id="A0AAW4W4C3"/>
<dbReference type="Proteomes" id="UP001298753">
    <property type="component" value="Unassembled WGS sequence"/>
</dbReference>
<organism evidence="6 7">
    <name type="scientific">Agathobaculum butyriciproducens</name>
    <dbReference type="NCBI Taxonomy" id="1628085"/>
    <lineage>
        <taxon>Bacteria</taxon>
        <taxon>Bacillati</taxon>
        <taxon>Bacillota</taxon>
        <taxon>Clostridia</taxon>
        <taxon>Eubacteriales</taxon>
        <taxon>Butyricicoccaceae</taxon>
        <taxon>Agathobaculum</taxon>
    </lineage>
</organism>
<feature type="chain" id="PRO_5043419711" evidence="4">
    <location>
        <begin position="20"/>
        <end position="339"/>
    </location>
</feature>
<dbReference type="PROSITE" id="PS51257">
    <property type="entry name" value="PROKAR_LIPOPROTEIN"/>
    <property type="match status" value="1"/>
</dbReference>
<evidence type="ECO:0000256" key="1">
    <source>
        <dbReference type="ARBA" id="ARBA00004196"/>
    </source>
</evidence>
<dbReference type="Pfam" id="PF13407">
    <property type="entry name" value="Peripla_BP_4"/>
    <property type="match status" value="1"/>
</dbReference>
<dbReference type="Gene3D" id="3.40.50.2300">
    <property type="match status" value="2"/>
</dbReference>
<comment type="subcellular location">
    <subcellularLocation>
        <location evidence="1">Cell envelope</location>
    </subcellularLocation>
</comment>
<gene>
    <name evidence="6" type="ORF">LKD22_02415</name>
</gene>
<dbReference type="EMBL" id="JAJEPX010000004">
    <property type="protein sequence ID" value="MCC2175995.1"/>
    <property type="molecule type" value="Genomic_DNA"/>
</dbReference>
<name>A0AAW4W4C3_9FIRM</name>
<dbReference type="PANTHER" id="PTHR46847">
    <property type="entry name" value="D-ALLOSE-BINDING PERIPLASMIC PROTEIN-RELATED"/>
    <property type="match status" value="1"/>
</dbReference>
<sequence length="339" mass="34897">MKKRLLAMLMTGAMVASLAACGGGSSTPAGGDTQKDGGDKAGTTSGCSVDVILKTTASEYWSYVKAGAEAYSKDNPDVKVEVKGATSETAYDEQQNMIETDLNSGAYDAFVIAPLQADLVKTLIAGQTAPIVAVDTNIDAPEVLSFVGTGNEDAAAMGGKAAVEAAKAAGWDKVQAIAISGVQGDGTATARLTGYEKGVTEAGGEFLKDEIQYADAVADKAATSMEAIMQNHPEGVAIIVCNNDDMAMAAARAAKGNAAYEKTIFVGFDGIQSACNAILSGEETMSVAQEAYDMGYKAVEAAVKAVNGEKLEKFIDSGCSVVNKDNAQERLDTLKGYIG</sequence>
<dbReference type="GO" id="GO:0030246">
    <property type="term" value="F:carbohydrate binding"/>
    <property type="evidence" value="ECO:0007669"/>
    <property type="project" value="UniProtKB-ARBA"/>
</dbReference>
<dbReference type="GO" id="GO:0030313">
    <property type="term" value="C:cell envelope"/>
    <property type="evidence" value="ECO:0007669"/>
    <property type="project" value="UniProtKB-SubCell"/>
</dbReference>
<evidence type="ECO:0000256" key="4">
    <source>
        <dbReference type="SAM" id="SignalP"/>
    </source>
</evidence>
<evidence type="ECO:0000313" key="7">
    <source>
        <dbReference type="Proteomes" id="UP001298753"/>
    </source>
</evidence>
<comment type="caution">
    <text evidence="6">The sequence shown here is derived from an EMBL/GenBank/DDBJ whole genome shotgun (WGS) entry which is preliminary data.</text>
</comment>
<feature type="domain" description="Periplasmic binding protein" evidence="5">
    <location>
        <begin position="51"/>
        <end position="310"/>
    </location>
</feature>
<dbReference type="InterPro" id="IPR025997">
    <property type="entry name" value="SBP_2_dom"/>
</dbReference>
<proteinExistence type="inferred from homology"/>
<dbReference type="RefSeq" id="WP_227600133.1">
    <property type="nucleotide sequence ID" value="NZ_JAJEPX010000004.1"/>
</dbReference>
<keyword evidence="7" id="KW-1185">Reference proteome</keyword>